<dbReference type="PANTHER" id="PTHR44269:SF1">
    <property type="entry name" value="DEHYDROGENASE_REDUCTASE SDR FAMILY MEMBER 7"/>
    <property type="match status" value="1"/>
</dbReference>
<dbReference type="InterPro" id="IPR002347">
    <property type="entry name" value="SDR_fam"/>
</dbReference>
<dbReference type="FunCoup" id="R7VGA8">
    <property type="interactions" value="186"/>
</dbReference>
<dbReference type="OMA" id="TKGVNAM"/>
<evidence type="ECO:0008006" key="4">
    <source>
        <dbReference type="Google" id="ProtNLM"/>
    </source>
</evidence>
<dbReference type="EMBL" id="AMQN01004783">
    <property type="status" value="NOT_ANNOTATED_CDS"/>
    <property type="molecule type" value="Genomic_DNA"/>
</dbReference>
<dbReference type="SUPFAM" id="SSF51735">
    <property type="entry name" value="NAD(P)-binding Rossmann-fold domains"/>
    <property type="match status" value="1"/>
</dbReference>
<dbReference type="OrthoDB" id="47007at2759"/>
<protein>
    <recommendedName>
        <fullName evidence="4">Dehydrogenase/reductase SDR family member 7</fullName>
    </recommendedName>
</protein>
<dbReference type="Gene3D" id="3.40.50.720">
    <property type="entry name" value="NAD(P)-binding Rossmann-like Domain"/>
    <property type="match status" value="1"/>
</dbReference>
<dbReference type="Pfam" id="PF00106">
    <property type="entry name" value="adh_short"/>
    <property type="match status" value="1"/>
</dbReference>
<accession>R7VGA8</accession>
<sequence>MHFVVVGVVLLAVYFIIQLVRFVRADGDLTLMWADSFGHRIDSLKGQVVWITGASSSIGEGLAYELAKVGCKLVLSARREAHLQRVKEQCLTCGPMSSDDVLVLPLDLTEFDTHKGATDKVIQHFGRIDILVNNGGRSQRAWIKDTDIGIDRDMFNLNVLGQISLSKEVLPIMRQQKAGTVMVNSSVAGKMALPFSASYCMTKYCLTGWFEALRVEGREDGINVCLVYPGPTVSNFTLHAFTGEKGEVWGKPMGSTEHRLSTQRCAELMAVSLANKLEEVWVSLQPVLAMVYLNQYAPDTSRWLQKVLGMKMINKIREGRL</sequence>
<dbReference type="AlphaFoldDB" id="R7VGA8"/>
<evidence type="ECO:0000313" key="3">
    <source>
        <dbReference type="Proteomes" id="UP000014760"/>
    </source>
</evidence>
<dbReference type="PANTHER" id="PTHR44269">
    <property type="entry name" value="DEHYDROGENASE/REDUCTASE SDR FAMILY MEMBER 7-RELATED"/>
    <property type="match status" value="1"/>
</dbReference>
<dbReference type="EMBL" id="KB294357">
    <property type="protein sequence ID" value="ELU14700.1"/>
    <property type="molecule type" value="Genomic_DNA"/>
</dbReference>
<proteinExistence type="predicted"/>
<organism evidence="1">
    <name type="scientific">Capitella teleta</name>
    <name type="common">Polychaete worm</name>
    <dbReference type="NCBI Taxonomy" id="283909"/>
    <lineage>
        <taxon>Eukaryota</taxon>
        <taxon>Metazoa</taxon>
        <taxon>Spiralia</taxon>
        <taxon>Lophotrochozoa</taxon>
        <taxon>Annelida</taxon>
        <taxon>Polychaeta</taxon>
        <taxon>Sedentaria</taxon>
        <taxon>Scolecida</taxon>
        <taxon>Capitellidae</taxon>
        <taxon>Capitella</taxon>
    </lineage>
</organism>
<dbReference type="InterPro" id="IPR053011">
    <property type="entry name" value="SDR_family_member_7"/>
</dbReference>
<reference evidence="3" key="1">
    <citation type="submission" date="2012-12" db="EMBL/GenBank/DDBJ databases">
        <authorList>
            <person name="Hellsten U."/>
            <person name="Grimwood J."/>
            <person name="Chapman J.A."/>
            <person name="Shapiro H."/>
            <person name="Aerts A."/>
            <person name="Otillar R.P."/>
            <person name="Terry A.Y."/>
            <person name="Boore J.L."/>
            <person name="Simakov O."/>
            <person name="Marletaz F."/>
            <person name="Cho S.-J."/>
            <person name="Edsinger-Gonzales E."/>
            <person name="Havlak P."/>
            <person name="Kuo D.-H."/>
            <person name="Larsson T."/>
            <person name="Lv J."/>
            <person name="Arendt D."/>
            <person name="Savage R."/>
            <person name="Osoegawa K."/>
            <person name="de Jong P."/>
            <person name="Lindberg D.R."/>
            <person name="Seaver E.C."/>
            <person name="Weisblat D.A."/>
            <person name="Putnam N.H."/>
            <person name="Grigoriev I.V."/>
            <person name="Rokhsar D.S."/>
        </authorList>
    </citation>
    <scope>NUCLEOTIDE SEQUENCE</scope>
    <source>
        <strain evidence="3">I ESC-2004</strain>
    </source>
</reference>
<keyword evidence="3" id="KW-1185">Reference proteome</keyword>
<dbReference type="InterPro" id="IPR036291">
    <property type="entry name" value="NAD(P)-bd_dom_sf"/>
</dbReference>
<name>R7VGA8_CAPTE</name>
<evidence type="ECO:0000313" key="1">
    <source>
        <dbReference type="EMBL" id="ELU14700.1"/>
    </source>
</evidence>
<dbReference type="EnsemblMetazoa" id="CapteT176950">
    <property type="protein sequence ID" value="CapteP176950"/>
    <property type="gene ID" value="CapteG176950"/>
</dbReference>
<dbReference type="STRING" id="283909.R7VGA8"/>
<dbReference type="HOGENOM" id="CLU_010194_2_1_1"/>
<reference evidence="2" key="3">
    <citation type="submission" date="2015-06" db="UniProtKB">
        <authorList>
            <consortium name="EnsemblMetazoa"/>
        </authorList>
    </citation>
    <scope>IDENTIFICATION</scope>
</reference>
<evidence type="ECO:0000313" key="2">
    <source>
        <dbReference type="EnsemblMetazoa" id="CapteP176950"/>
    </source>
</evidence>
<gene>
    <name evidence="1" type="ORF">CAPTEDRAFT_176950</name>
</gene>
<reference evidence="1 3" key="2">
    <citation type="journal article" date="2013" name="Nature">
        <title>Insights into bilaterian evolution from three spiralian genomes.</title>
        <authorList>
            <person name="Simakov O."/>
            <person name="Marletaz F."/>
            <person name="Cho S.J."/>
            <person name="Edsinger-Gonzales E."/>
            <person name="Havlak P."/>
            <person name="Hellsten U."/>
            <person name="Kuo D.H."/>
            <person name="Larsson T."/>
            <person name="Lv J."/>
            <person name="Arendt D."/>
            <person name="Savage R."/>
            <person name="Osoegawa K."/>
            <person name="de Jong P."/>
            <person name="Grimwood J."/>
            <person name="Chapman J.A."/>
            <person name="Shapiro H."/>
            <person name="Aerts A."/>
            <person name="Otillar R.P."/>
            <person name="Terry A.Y."/>
            <person name="Boore J.L."/>
            <person name="Grigoriev I.V."/>
            <person name="Lindberg D.R."/>
            <person name="Seaver E.C."/>
            <person name="Weisblat D.A."/>
            <person name="Putnam N.H."/>
            <person name="Rokhsar D.S."/>
        </authorList>
    </citation>
    <scope>NUCLEOTIDE SEQUENCE</scope>
    <source>
        <strain evidence="1 3">I ESC-2004</strain>
    </source>
</reference>
<dbReference type="Proteomes" id="UP000014760">
    <property type="component" value="Unassembled WGS sequence"/>
</dbReference>
<dbReference type="PRINTS" id="PR00081">
    <property type="entry name" value="GDHRDH"/>
</dbReference>